<dbReference type="Proteomes" id="UP001528673">
    <property type="component" value="Unassembled WGS sequence"/>
</dbReference>
<evidence type="ECO:0000256" key="4">
    <source>
        <dbReference type="ARBA" id="ARBA00023163"/>
    </source>
</evidence>
<evidence type="ECO:0000259" key="5">
    <source>
        <dbReference type="PROSITE" id="PS50931"/>
    </source>
</evidence>
<dbReference type="RefSeq" id="WP_273952509.1">
    <property type="nucleotide sequence ID" value="NZ_JAQSIP010000007.1"/>
</dbReference>
<feature type="domain" description="HTH lysR-type" evidence="5">
    <location>
        <begin position="15"/>
        <end position="72"/>
    </location>
</feature>
<sequence>MESVIQMGHRLSNRLRLKHWALLAAIADSGTLNKAAARLNVTQPTATKLLGDIEQALGLPVFTRHARGLLPTPLGQEVMAFARLEQERLGRFAEHLERMRRGGHGQLVIGAIMGAAPDVVALAVARIKEERPLLDVRIVGETSDQIGLMLERGEIELAIGRPSEPQLGRVDFLPLANETLVLVARRGHALSRRRQIEWLDLVDWPWILQAKSSPTRKLLEEAFFEHHIGVPENQVECASIFAALQLLQTTQAVALLPEAVVRDHVKAKLLTVLPFRFQKALPVFGVLTRRADPVSEPAQAFMAHVQQVVQGGATA</sequence>
<dbReference type="Gene3D" id="1.10.10.10">
    <property type="entry name" value="Winged helix-like DNA-binding domain superfamily/Winged helix DNA-binding domain"/>
    <property type="match status" value="1"/>
</dbReference>
<dbReference type="InterPro" id="IPR036390">
    <property type="entry name" value="WH_DNA-bd_sf"/>
</dbReference>
<evidence type="ECO:0000313" key="6">
    <source>
        <dbReference type="EMBL" id="MDD0839895.1"/>
    </source>
</evidence>
<comment type="caution">
    <text evidence="6">The sequence shown here is derived from an EMBL/GenBank/DDBJ whole genome shotgun (WGS) entry which is preliminary data.</text>
</comment>
<organism evidence="6 7">
    <name type="scientific">Curvibacter cyanobacteriorum</name>
    <dbReference type="NCBI Taxonomy" id="3026422"/>
    <lineage>
        <taxon>Bacteria</taxon>
        <taxon>Pseudomonadati</taxon>
        <taxon>Pseudomonadota</taxon>
        <taxon>Betaproteobacteria</taxon>
        <taxon>Burkholderiales</taxon>
        <taxon>Comamonadaceae</taxon>
        <taxon>Curvibacter</taxon>
    </lineage>
</organism>
<dbReference type="Pfam" id="PF03466">
    <property type="entry name" value="LysR_substrate"/>
    <property type="match status" value="1"/>
</dbReference>
<dbReference type="InterPro" id="IPR005119">
    <property type="entry name" value="LysR_subst-bd"/>
</dbReference>
<dbReference type="InterPro" id="IPR050950">
    <property type="entry name" value="HTH-type_LysR_regulators"/>
</dbReference>
<dbReference type="EMBL" id="JAQSIP010000007">
    <property type="protein sequence ID" value="MDD0839895.1"/>
    <property type="molecule type" value="Genomic_DNA"/>
</dbReference>
<accession>A0ABT5N0Q3</accession>
<protein>
    <submittedName>
        <fullName evidence="6">LysR family transcriptional regulator</fullName>
    </submittedName>
</protein>
<evidence type="ECO:0000256" key="3">
    <source>
        <dbReference type="ARBA" id="ARBA00023125"/>
    </source>
</evidence>
<dbReference type="Gene3D" id="3.40.190.290">
    <property type="match status" value="1"/>
</dbReference>
<keyword evidence="3" id="KW-0238">DNA-binding</keyword>
<proteinExistence type="inferred from homology"/>
<reference evidence="6 7" key="1">
    <citation type="submission" date="2023-02" db="EMBL/GenBank/DDBJ databases">
        <title>Bacterial whole genomic sequence of Curvibacter sp. HBC61.</title>
        <authorList>
            <person name="Le V."/>
            <person name="Ko S.-R."/>
            <person name="Ahn C.-Y."/>
            <person name="Oh H.-M."/>
        </authorList>
    </citation>
    <scope>NUCLEOTIDE SEQUENCE [LARGE SCALE GENOMIC DNA]</scope>
    <source>
        <strain evidence="6 7">HBC61</strain>
    </source>
</reference>
<dbReference type="PANTHER" id="PTHR30419">
    <property type="entry name" value="HTH-TYPE TRANSCRIPTIONAL REGULATOR YBHD"/>
    <property type="match status" value="1"/>
</dbReference>
<gene>
    <name evidence="6" type="ORF">PSQ40_15025</name>
</gene>
<dbReference type="PROSITE" id="PS50931">
    <property type="entry name" value="HTH_LYSR"/>
    <property type="match status" value="1"/>
</dbReference>
<evidence type="ECO:0000256" key="2">
    <source>
        <dbReference type="ARBA" id="ARBA00023015"/>
    </source>
</evidence>
<evidence type="ECO:0000256" key="1">
    <source>
        <dbReference type="ARBA" id="ARBA00009437"/>
    </source>
</evidence>
<dbReference type="SUPFAM" id="SSF46785">
    <property type="entry name" value="Winged helix' DNA-binding domain"/>
    <property type="match status" value="1"/>
</dbReference>
<keyword evidence="7" id="KW-1185">Reference proteome</keyword>
<dbReference type="PRINTS" id="PR00039">
    <property type="entry name" value="HTHLYSR"/>
</dbReference>
<name>A0ABT5N0Q3_9BURK</name>
<dbReference type="InterPro" id="IPR000847">
    <property type="entry name" value="LysR_HTH_N"/>
</dbReference>
<comment type="similarity">
    <text evidence="1">Belongs to the LysR transcriptional regulatory family.</text>
</comment>
<dbReference type="Pfam" id="PF00126">
    <property type="entry name" value="HTH_1"/>
    <property type="match status" value="1"/>
</dbReference>
<dbReference type="SUPFAM" id="SSF53850">
    <property type="entry name" value="Periplasmic binding protein-like II"/>
    <property type="match status" value="1"/>
</dbReference>
<keyword evidence="4" id="KW-0804">Transcription</keyword>
<evidence type="ECO:0000313" key="7">
    <source>
        <dbReference type="Proteomes" id="UP001528673"/>
    </source>
</evidence>
<keyword evidence="2" id="KW-0805">Transcription regulation</keyword>
<dbReference type="PANTHER" id="PTHR30419:SF8">
    <property type="entry name" value="NITROGEN ASSIMILATION TRANSCRIPTIONAL ACTIVATOR-RELATED"/>
    <property type="match status" value="1"/>
</dbReference>
<dbReference type="InterPro" id="IPR036388">
    <property type="entry name" value="WH-like_DNA-bd_sf"/>
</dbReference>